<proteinExistence type="predicted"/>
<accession>A6VKS2</accession>
<dbReference type="OrthoDB" id="8550022at2"/>
<comment type="subcellular location">
    <subcellularLocation>
        <location evidence="1">Cell outer membrane</location>
        <topology evidence="1">Lipid-anchor</topology>
    </subcellularLocation>
</comment>
<dbReference type="Pfam" id="PF13627">
    <property type="entry name" value="LptM_cons"/>
    <property type="match status" value="1"/>
</dbReference>
<dbReference type="EMBL" id="CP000746">
    <property type="protein sequence ID" value="ABR73569.1"/>
    <property type="molecule type" value="Genomic_DNA"/>
</dbReference>
<evidence type="ECO:0008006" key="10">
    <source>
        <dbReference type="Google" id="ProtNLM"/>
    </source>
</evidence>
<keyword evidence="6" id="KW-0449">Lipoprotein</keyword>
<dbReference type="GO" id="GO:0009279">
    <property type="term" value="C:cell outer membrane"/>
    <property type="evidence" value="ECO:0007669"/>
    <property type="project" value="UniProtKB-SubCell"/>
</dbReference>
<evidence type="ECO:0000256" key="7">
    <source>
        <dbReference type="SAM" id="MobiDB-lite"/>
    </source>
</evidence>
<dbReference type="Proteomes" id="UP000001114">
    <property type="component" value="Chromosome"/>
</dbReference>
<keyword evidence="9" id="KW-1185">Reference proteome</keyword>
<keyword evidence="5" id="KW-0998">Cell outer membrane</keyword>
<evidence type="ECO:0000313" key="8">
    <source>
        <dbReference type="EMBL" id="ABR73569.1"/>
    </source>
</evidence>
<name>A6VKS2_ACTSZ</name>
<dbReference type="PROSITE" id="PS51257">
    <property type="entry name" value="PROKAR_LIPOPROTEIN"/>
    <property type="match status" value="1"/>
</dbReference>
<dbReference type="HOGENOM" id="CLU_200497_2_0_6"/>
<evidence type="ECO:0000256" key="4">
    <source>
        <dbReference type="ARBA" id="ARBA00023139"/>
    </source>
</evidence>
<feature type="compositionally biased region" description="Low complexity" evidence="7">
    <location>
        <begin position="36"/>
        <end position="51"/>
    </location>
</feature>
<keyword evidence="2" id="KW-0732">Signal</keyword>
<dbReference type="STRING" id="339671.Asuc_0189"/>
<sequence length="51" mass="5702">MKKLFTLSIICALLTGCGVKGPLYLPADNQPEQDAQKQTQPQIQEEQTQQQ</sequence>
<dbReference type="InterPro" id="IPR032831">
    <property type="entry name" value="LptM_cons"/>
</dbReference>
<evidence type="ECO:0000256" key="5">
    <source>
        <dbReference type="ARBA" id="ARBA00023237"/>
    </source>
</evidence>
<dbReference type="KEGG" id="asu:Asuc_0189"/>
<evidence type="ECO:0000256" key="1">
    <source>
        <dbReference type="ARBA" id="ARBA00004459"/>
    </source>
</evidence>
<organism evidence="8 9">
    <name type="scientific">Actinobacillus succinogenes (strain ATCC 55618 / DSM 22257 / CCUG 43843 / 130Z)</name>
    <dbReference type="NCBI Taxonomy" id="339671"/>
    <lineage>
        <taxon>Bacteria</taxon>
        <taxon>Pseudomonadati</taxon>
        <taxon>Pseudomonadota</taxon>
        <taxon>Gammaproteobacteria</taxon>
        <taxon>Pasteurellales</taxon>
        <taxon>Pasteurellaceae</taxon>
        <taxon>Actinobacillus</taxon>
    </lineage>
</organism>
<dbReference type="AlphaFoldDB" id="A6VKS2"/>
<reference evidence="9" key="1">
    <citation type="journal article" date="2010" name="BMC Genomics">
        <title>A genomic perspective on the potential of Actinobacillus succinogenes for industrial succinate production.</title>
        <authorList>
            <person name="McKinlay J.B."/>
            <person name="Laivenieks M."/>
            <person name="Schindler B.D."/>
            <person name="McKinlay A.A."/>
            <person name="Siddaramappa S."/>
            <person name="Challacombe J.F."/>
            <person name="Lowry S.R."/>
            <person name="Clum A."/>
            <person name="Lapidus A.L."/>
            <person name="Burkhart K.B."/>
            <person name="Harkins V."/>
            <person name="Vieille C."/>
        </authorList>
    </citation>
    <scope>NUCLEOTIDE SEQUENCE [LARGE SCALE GENOMIC DNA]</scope>
    <source>
        <strain evidence="9">ATCC 55618 / DSM 22257 / CCUG 43843 / 130Z</strain>
    </source>
</reference>
<evidence type="ECO:0000256" key="6">
    <source>
        <dbReference type="ARBA" id="ARBA00023288"/>
    </source>
</evidence>
<keyword evidence="4" id="KW-0564">Palmitate</keyword>
<protein>
    <recommendedName>
        <fullName evidence="10">Lipoprotein</fullName>
    </recommendedName>
</protein>
<evidence type="ECO:0000256" key="3">
    <source>
        <dbReference type="ARBA" id="ARBA00023136"/>
    </source>
</evidence>
<evidence type="ECO:0000313" key="9">
    <source>
        <dbReference type="Proteomes" id="UP000001114"/>
    </source>
</evidence>
<gene>
    <name evidence="8" type="ordered locus">Asuc_0189</name>
</gene>
<feature type="region of interest" description="Disordered" evidence="7">
    <location>
        <begin position="24"/>
        <end position="51"/>
    </location>
</feature>
<keyword evidence="3" id="KW-0472">Membrane</keyword>
<evidence type="ECO:0000256" key="2">
    <source>
        <dbReference type="ARBA" id="ARBA00022729"/>
    </source>
</evidence>
<dbReference type="NCBIfam" id="NF047847">
    <property type="entry name" value="SS_mature_LptM"/>
    <property type="match status" value="1"/>
</dbReference>